<protein>
    <submittedName>
        <fullName evidence="2">Uncharacterized protein</fullName>
    </submittedName>
</protein>
<reference evidence="2 3" key="1">
    <citation type="submission" date="2017-08" db="EMBL/GenBank/DDBJ databases">
        <title>Reclassification of Bisgaard taxon 37 and 44.</title>
        <authorList>
            <person name="Christensen H."/>
        </authorList>
    </citation>
    <scope>NUCLEOTIDE SEQUENCE [LARGE SCALE GENOMIC DNA]</scope>
    <source>
        <strain evidence="2 3">EEAB3T1</strain>
    </source>
</reference>
<keyword evidence="1" id="KW-0175">Coiled coil</keyword>
<dbReference type="OrthoDB" id="5676690at2"/>
<dbReference type="EMBL" id="NRJF01000276">
    <property type="protein sequence ID" value="RIY31543.1"/>
    <property type="molecule type" value="Genomic_DNA"/>
</dbReference>
<evidence type="ECO:0000313" key="2">
    <source>
        <dbReference type="EMBL" id="RIY31543.1"/>
    </source>
</evidence>
<dbReference type="Proteomes" id="UP000265964">
    <property type="component" value="Unassembled WGS sequence"/>
</dbReference>
<comment type="caution">
    <text evidence="2">The sequence shown here is derived from an EMBL/GenBank/DDBJ whole genome shotgun (WGS) entry which is preliminary data.</text>
</comment>
<feature type="coiled-coil region" evidence="1">
    <location>
        <begin position="184"/>
        <end position="244"/>
    </location>
</feature>
<dbReference type="AlphaFoldDB" id="A0A3A1XZW0"/>
<organism evidence="2 3">
    <name type="scientific">Psittacicella gerlachiana</name>
    <dbReference type="NCBI Taxonomy" id="2028574"/>
    <lineage>
        <taxon>Bacteria</taxon>
        <taxon>Pseudomonadati</taxon>
        <taxon>Pseudomonadota</taxon>
        <taxon>Gammaproteobacteria</taxon>
        <taxon>Pasteurellales</taxon>
        <taxon>Psittacicellaceae</taxon>
        <taxon>Psittacicella</taxon>
    </lineage>
</organism>
<gene>
    <name evidence="2" type="ORF">CKF59_07575</name>
</gene>
<proteinExistence type="predicted"/>
<accession>A0A3A1XZW0</accession>
<sequence length="439" mass="51278">MLNNKQNNSKQPKLITLDYELYRQVYTAGINACPVAKAMADASFLTNNPANYYTKGVYPWANQADILASGYYMRASWFCLYIRNIQANNHKKSTTLEQELILTISDYLFFLSKYAQTSRDLRAPPLKKIKPLDKKDVYLNILFFDFKSSCSGKQLFSLFPQFNQYQLEQATQGYQYQEALALGILNLIAENKNEEEQRAENENSLVASVVKNITAKNKILAEKIKEERNTKESLEAQLLEQELREQKFLYREFLNQEFQTKEIWDHLDISPRDSNPLNCQQHQQSQDYKIKSKTRYREDSYSKNSCSKSTCNKIEFKEIKSYLLNINKYLVRFTLLGATIGLTLCCYHSLKALNQDLNYFCNLGEKNQILYDFCLTWLAQTTSLGISLQPLNDLAWQYYQSELSIDEFLHQYQTRMKTSALLIHLQTQLKQAFDFKTQP</sequence>
<name>A0A3A1XZW0_9GAMM</name>
<evidence type="ECO:0000256" key="1">
    <source>
        <dbReference type="SAM" id="Coils"/>
    </source>
</evidence>
<dbReference type="RefSeq" id="WP_119535304.1">
    <property type="nucleotide sequence ID" value="NZ_NRJF01000276.1"/>
</dbReference>
<keyword evidence="3" id="KW-1185">Reference proteome</keyword>
<evidence type="ECO:0000313" key="3">
    <source>
        <dbReference type="Proteomes" id="UP000265964"/>
    </source>
</evidence>